<organism evidence="1 2">
    <name type="scientific">Tritrichomonas musculus</name>
    <dbReference type="NCBI Taxonomy" id="1915356"/>
    <lineage>
        <taxon>Eukaryota</taxon>
        <taxon>Metamonada</taxon>
        <taxon>Parabasalia</taxon>
        <taxon>Tritrichomonadida</taxon>
        <taxon>Tritrichomonadidae</taxon>
        <taxon>Tritrichomonas</taxon>
    </lineage>
</organism>
<reference evidence="1 2" key="1">
    <citation type="submission" date="2024-04" db="EMBL/GenBank/DDBJ databases">
        <title>Tritrichomonas musculus Genome.</title>
        <authorList>
            <person name="Alves-Ferreira E."/>
            <person name="Grigg M."/>
            <person name="Lorenzi H."/>
            <person name="Galac M."/>
        </authorList>
    </citation>
    <scope>NUCLEOTIDE SEQUENCE [LARGE SCALE GENOMIC DNA]</scope>
    <source>
        <strain evidence="1 2">EAF2021</strain>
    </source>
</reference>
<comment type="caution">
    <text evidence="1">The sequence shown here is derived from an EMBL/GenBank/DDBJ whole genome shotgun (WGS) entry which is preliminary data.</text>
</comment>
<evidence type="ECO:0000313" key="2">
    <source>
        <dbReference type="Proteomes" id="UP001470230"/>
    </source>
</evidence>
<accession>A0ABR2KL87</accession>
<gene>
    <name evidence="1" type="ORF">M9Y10_028786</name>
</gene>
<dbReference type="EMBL" id="JAPFFF010000004">
    <property type="protein sequence ID" value="KAK8891573.1"/>
    <property type="molecule type" value="Genomic_DNA"/>
</dbReference>
<evidence type="ECO:0000313" key="1">
    <source>
        <dbReference type="EMBL" id="KAK8891573.1"/>
    </source>
</evidence>
<dbReference type="Proteomes" id="UP001470230">
    <property type="component" value="Unassembled WGS sequence"/>
</dbReference>
<name>A0ABR2KL87_9EUKA</name>
<proteinExistence type="predicted"/>
<sequence>MNSISFDFSSEEDIEYEQNSDFDDFIDDTEEKLQEIEDDIKSITSFCLSPEDMSNQSIDIKLKATLSSREYDKISMQAQKKAMKNYQSLISSEYSLLQQNHLTVQKEYGTSNDDNWEIDSGKSTDLELLIAITKLRKKIIRINAENQSIFAENEKNSEHLQHIYDQNSKLEQMKIVQCA</sequence>
<protein>
    <submittedName>
        <fullName evidence="1">Uncharacterized protein</fullName>
    </submittedName>
</protein>
<keyword evidence="2" id="KW-1185">Reference proteome</keyword>